<sequence length="65" mass="7098">MDFIRQLLQNPETASILVNDGIINPELLTLITSAPPPAKSPTFIFDGPYVVASDDENEIEIEGLN</sequence>
<evidence type="ECO:0000313" key="2">
    <source>
        <dbReference type="Proteomes" id="UP000554482"/>
    </source>
</evidence>
<organism evidence="1 2">
    <name type="scientific">Thalictrum thalictroides</name>
    <name type="common">Rue-anemone</name>
    <name type="synonym">Anemone thalictroides</name>
    <dbReference type="NCBI Taxonomy" id="46969"/>
    <lineage>
        <taxon>Eukaryota</taxon>
        <taxon>Viridiplantae</taxon>
        <taxon>Streptophyta</taxon>
        <taxon>Embryophyta</taxon>
        <taxon>Tracheophyta</taxon>
        <taxon>Spermatophyta</taxon>
        <taxon>Magnoliopsida</taxon>
        <taxon>Ranunculales</taxon>
        <taxon>Ranunculaceae</taxon>
        <taxon>Thalictroideae</taxon>
        <taxon>Thalictrum</taxon>
    </lineage>
</organism>
<evidence type="ECO:0000313" key="1">
    <source>
        <dbReference type="EMBL" id="KAF5191128.1"/>
    </source>
</evidence>
<dbReference type="Proteomes" id="UP000554482">
    <property type="component" value="Unassembled WGS sequence"/>
</dbReference>
<reference evidence="1 2" key="1">
    <citation type="submission" date="2020-06" db="EMBL/GenBank/DDBJ databases">
        <title>Transcriptomic and genomic resources for Thalictrum thalictroides and T. hernandezii: Facilitating candidate gene discovery in an emerging model plant lineage.</title>
        <authorList>
            <person name="Arias T."/>
            <person name="Riano-Pachon D.M."/>
            <person name="Di Stilio V.S."/>
        </authorList>
    </citation>
    <scope>NUCLEOTIDE SEQUENCE [LARGE SCALE GENOMIC DNA]</scope>
    <source>
        <strain evidence="2">cv. WT478/WT964</strain>
        <tissue evidence="1">Leaves</tissue>
    </source>
</reference>
<gene>
    <name evidence="1" type="ORF">FRX31_019285</name>
</gene>
<dbReference type="AlphaFoldDB" id="A0A7J6W2V3"/>
<feature type="non-terminal residue" evidence="1">
    <location>
        <position position="65"/>
    </location>
</feature>
<comment type="caution">
    <text evidence="1">The sequence shown here is derived from an EMBL/GenBank/DDBJ whole genome shotgun (WGS) entry which is preliminary data.</text>
</comment>
<accession>A0A7J6W2V3</accession>
<dbReference type="EMBL" id="JABWDY010023187">
    <property type="protein sequence ID" value="KAF5191128.1"/>
    <property type="molecule type" value="Genomic_DNA"/>
</dbReference>
<protein>
    <submittedName>
        <fullName evidence="1">Uncharacterized protein</fullName>
    </submittedName>
</protein>
<keyword evidence="2" id="KW-1185">Reference proteome</keyword>
<name>A0A7J6W2V3_THATH</name>
<proteinExistence type="predicted"/>